<keyword evidence="2" id="KW-0176">Collagen</keyword>
<organism evidence="2 3">
    <name type="scientific">Platysternon megacephalum</name>
    <name type="common">big-headed turtle</name>
    <dbReference type="NCBI Taxonomy" id="55544"/>
    <lineage>
        <taxon>Eukaryota</taxon>
        <taxon>Metazoa</taxon>
        <taxon>Chordata</taxon>
        <taxon>Craniata</taxon>
        <taxon>Vertebrata</taxon>
        <taxon>Euteleostomi</taxon>
        <taxon>Archelosauria</taxon>
        <taxon>Testudinata</taxon>
        <taxon>Testudines</taxon>
        <taxon>Cryptodira</taxon>
        <taxon>Durocryptodira</taxon>
        <taxon>Testudinoidea</taxon>
        <taxon>Platysternidae</taxon>
        <taxon>Platysternon</taxon>
    </lineage>
</organism>
<dbReference type="EMBL" id="QXTE01000374">
    <property type="protein sequence ID" value="TFJ98718.1"/>
    <property type="molecule type" value="Genomic_DNA"/>
</dbReference>
<comment type="caution">
    <text evidence="2">The sequence shown here is derived from an EMBL/GenBank/DDBJ whole genome shotgun (WGS) entry which is preliminary data.</text>
</comment>
<feature type="region of interest" description="Disordered" evidence="1">
    <location>
        <begin position="1"/>
        <end position="25"/>
    </location>
</feature>
<protein>
    <submittedName>
        <fullName evidence="2">Collagen alpha-3(V) chain</fullName>
    </submittedName>
</protein>
<evidence type="ECO:0000313" key="3">
    <source>
        <dbReference type="Proteomes" id="UP000297703"/>
    </source>
</evidence>
<reference evidence="2 3" key="2">
    <citation type="submission" date="2019-04" db="EMBL/GenBank/DDBJ databases">
        <title>The genome sequence of big-headed turtle.</title>
        <authorList>
            <person name="Gong S."/>
        </authorList>
    </citation>
    <scope>NUCLEOTIDE SEQUENCE [LARGE SCALE GENOMIC DNA]</scope>
    <source>
        <strain evidence="2">DO16091913</strain>
        <tissue evidence="2">Muscle</tissue>
    </source>
</reference>
<reference evidence="2 3" key="1">
    <citation type="submission" date="2019-04" db="EMBL/GenBank/DDBJ databases">
        <title>Draft genome of the big-headed turtle Platysternon megacephalum.</title>
        <authorList>
            <person name="Gong S."/>
        </authorList>
    </citation>
    <scope>NUCLEOTIDE SEQUENCE [LARGE SCALE GENOMIC DNA]</scope>
    <source>
        <strain evidence="2">DO16091913</strain>
        <tissue evidence="2">Muscle</tissue>
    </source>
</reference>
<evidence type="ECO:0000313" key="2">
    <source>
        <dbReference type="EMBL" id="TFJ98718.1"/>
    </source>
</evidence>
<dbReference type="GO" id="GO:0005581">
    <property type="term" value="C:collagen trimer"/>
    <property type="evidence" value="ECO:0007669"/>
    <property type="project" value="UniProtKB-KW"/>
</dbReference>
<proteinExistence type="predicted"/>
<name>A0A4D9DNT2_9SAUR</name>
<dbReference type="AlphaFoldDB" id="A0A4D9DNT2"/>
<keyword evidence="3" id="KW-1185">Reference proteome</keyword>
<accession>A0A4D9DNT2</accession>
<sequence length="99" mass="10680">MRMRGGYGDGGGPQQVRGAQRGMQTQAGGYEVTVSRIRTGPCGVQMTHGRRAPAVSLPSLCVCVCVCVCERERERERGMIARGRGEEDRAGPWCHAGQC</sequence>
<evidence type="ECO:0000256" key="1">
    <source>
        <dbReference type="SAM" id="MobiDB-lite"/>
    </source>
</evidence>
<gene>
    <name evidence="2" type="ORF">DR999_PMT19342</name>
</gene>
<dbReference type="Proteomes" id="UP000297703">
    <property type="component" value="Unassembled WGS sequence"/>
</dbReference>
<feature type="compositionally biased region" description="Gly residues" evidence="1">
    <location>
        <begin position="1"/>
        <end position="13"/>
    </location>
</feature>